<dbReference type="EMBL" id="DS995702">
    <property type="protein sequence ID" value="EEQ29567.1"/>
    <property type="molecule type" value="Genomic_DNA"/>
</dbReference>
<evidence type="ECO:0000256" key="4">
    <source>
        <dbReference type="ARBA" id="ARBA00023136"/>
    </source>
</evidence>
<dbReference type="PANTHER" id="PTHR12265">
    <property type="entry name" value="TRANSMEMBRANE PROTEIN 53"/>
    <property type="match status" value="1"/>
</dbReference>
<evidence type="ECO:0000313" key="8">
    <source>
        <dbReference type="Proteomes" id="UP000002035"/>
    </source>
</evidence>
<dbReference type="eggNOG" id="KOG2521">
    <property type="taxonomic scope" value="Eukaryota"/>
</dbReference>
<organism evidence="7 8">
    <name type="scientific">Arthroderma otae (strain ATCC MYA-4605 / CBS 113480)</name>
    <name type="common">Microsporum canis</name>
    <dbReference type="NCBI Taxonomy" id="554155"/>
    <lineage>
        <taxon>Eukaryota</taxon>
        <taxon>Fungi</taxon>
        <taxon>Dikarya</taxon>
        <taxon>Ascomycota</taxon>
        <taxon>Pezizomycotina</taxon>
        <taxon>Eurotiomycetes</taxon>
        <taxon>Eurotiomycetidae</taxon>
        <taxon>Onygenales</taxon>
        <taxon>Arthrodermataceae</taxon>
        <taxon>Microsporum</taxon>
    </lineage>
</organism>
<keyword evidence="5" id="KW-0539">Nucleus</keyword>
<name>C5FJE6_ARTOC</name>
<dbReference type="GO" id="GO:0031965">
    <property type="term" value="C:nuclear membrane"/>
    <property type="evidence" value="ECO:0007669"/>
    <property type="project" value="UniProtKB-SubCell"/>
</dbReference>
<protein>
    <submittedName>
        <fullName evidence="7">Uncharacterized protein</fullName>
    </submittedName>
</protein>
<keyword evidence="3" id="KW-1133">Transmembrane helix</keyword>
<sequence>MAPVSSFEHFQSVGDNIYLFEPPGSASTTLVTLCTWLGGATPRRIQKYIDGYRVLYPDSRILLITTHILEITVLPFSVLHARLGPARDIIRRLIYAAAEREGSCSILLHIFSHGGCNTAIQLALSLRNDPGHPPLELGAHLRGIIFDCCPGGPSFSRAYQAATLSLPRSPPLARTAGKTLLFPAIGLITVLQQTGWMSSVQQLRAQLNNPAIFGTTARRLYLYSTADQMVGWEEVESHQAEARARLECAIDGVAFPDSPHCALVRDHAARYWKAIERNWDGEEAFTPATTTSASRSIRAESYKNPPIRKSKVI</sequence>
<evidence type="ECO:0000256" key="3">
    <source>
        <dbReference type="ARBA" id="ARBA00022989"/>
    </source>
</evidence>
<dbReference type="OrthoDB" id="77878at2759"/>
<dbReference type="OMA" id="DERRYWD"/>
<gene>
    <name evidence="7" type="ORF">MCYG_02386</name>
</gene>
<accession>C5FJE6</accession>
<evidence type="ECO:0000256" key="5">
    <source>
        <dbReference type="ARBA" id="ARBA00023242"/>
    </source>
</evidence>
<evidence type="ECO:0000256" key="2">
    <source>
        <dbReference type="ARBA" id="ARBA00022692"/>
    </source>
</evidence>
<keyword evidence="2" id="KW-0812">Transmembrane</keyword>
<comment type="subcellular location">
    <subcellularLocation>
        <location evidence="6">Endomembrane system</location>
        <topology evidence="6">Single-pass membrane protein</topology>
    </subcellularLocation>
    <subcellularLocation>
        <location evidence="1">Nucleus membrane</location>
    </subcellularLocation>
</comment>
<evidence type="ECO:0000313" key="7">
    <source>
        <dbReference type="EMBL" id="EEQ29567.1"/>
    </source>
</evidence>
<dbReference type="VEuPathDB" id="FungiDB:MCYG_02386"/>
<dbReference type="Proteomes" id="UP000002035">
    <property type="component" value="Unassembled WGS sequence"/>
</dbReference>
<evidence type="ECO:0000256" key="1">
    <source>
        <dbReference type="ARBA" id="ARBA00004126"/>
    </source>
</evidence>
<dbReference type="RefSeq" id="XP_002849452.1">
    <property type="nucleotide sequence ID" value="XM_002849406.1"/>
</dbReference>
<proteinExistence type="predicted"/>
<dbReference type="GeneID" id="9226528"/>
<dbReference type="PANTHER" id="PTHR12265:SF30">
    <property type="entry name" value="TRANSMEMBRANE PROTEIN 53"/>
    <property type="match status" value="1"/>
</dbReference>
<evidence type="ECO:0000256" key="6">
    <source>
        <dbReference type="ARBA" id="ARBA00037847"/>
    </source>
</evidence>
<keyword evidence="4" id="KW-0472">Membrane</keyword>
<dbReference type="InterPro" id="IPR008547">
    <property type="entry name" value="DUF829_TMEM53"/>
</dbReference>
<dbReference type="HOGENOM" id="CLU_036503_0_0_1"/>
<keyword evidence="8" id="KW-1185">Reference proteome</keyword>
<dbReference type="AlphaFoldDB" id="C5FJE6"/>
<dbReference type="Pfam" id="PF05705">
    <property type="entry name" value="DUF829"/>
    <property type="match status" value="1"/>
</dbReference>
<reference evidence="8" key="1">
    <citation type="journal article" date="2012" name="MBio">
        <title>Comparative genome analysis of Trichophyton rubrum and related dermatophytes reveals candidate genes involved in infection.</title>
        <authorList>
            <person name="Martinez D.A."/>
            <person name="Oliver B.G."/>
            <person name="Graeser Y."/>
            <person name="Goldberg J.M."/>
            <person name="Li W."/>
            <person name="Martinez-Rossi N.M."/>
            <person name="Monod M."/>
            <person name="Shelest E."/>
            <person name="Barton R.C."/>
            <person name="Birch E."/>
            <person name="Brakhage A.A."/>
            <person name="Chen Z."/>
            <person name="Gurr S.J."/>
            <person name="Heiman D."/>
            <person name="Heitman J."/>
            <person name="Kosti I."/>
            <person name="Rossi A."/>
            <person name="Saif S."/>
            <person name="Samalova M."/>
            <person name="Saunders C.W."/>
            <person name="Shea T."/>
            <person name="Summerbell R.C."/>
            <person name="Xu J."/>
            <person name="Young S."/>
            <person name="Zeng Q."/>
            <person name="Birren B.W."/>
            <person name="Cuomo C.A."/>
            <person name="White T.C."/>
        </authorList>
    </citation>
    <scope>NUCLEOTIDE SEQUENCE [LARGE SCALE GENOMIC DNA]</scope>
    <source>
        <strain evidence="8">ATCC MYA-4605 / CBS 113480</strain>
    </source>
</reference>